<reference evidence="1" key="1">
    <citation type="submission" date="2020-08" db="EMBL/GenBank/DDBJ databases">
        <title>Multicomponent nature underlies the extraordinary mechanical properties of spider dragline silk.</title>
        <authorList>
            <person name="Kono N."/>
            <person name="Nakamura H."/>
            <person name="Mori M."/>
            <person name="Yoshida Y."/>
            <person name="Ohtoshi R."/>
            <person name="Malay A.D."/>
            <person name="Moran D.A.P."/>
            <person name="Tomita M."/>
            <person name="Numata K."/>
            <person name="Arakawa K."/>
        </authorList>
    </citation>
    <scope>NUCLEOTIDE SEQUENCE</scope>
</reference>
<evidence type="ECO:0000313" key="1">
    <source>
        <dbReference type="EMBL" id="GFX94491.1"/>
    </source>
</evidence>
<dbReference type="Proteomes" id="UP000887159">
    <property type="component" value="Unassembled WGS sequence"/>
</dbReference>
<proteinExistence type="predicted"/>
<accession>A0A8X6RN12</accession>
<comment type="caution">
    <text evidence="1">The sequence shown here is derived from an EMBL/GenBank/DDBJ whole genome shotgun (WGS) entry which is preliminary data.</text>
</comment>
<keyword evidence="2" id="KW-1185">Reference proteome</keyword>
<protein>
    <submittedName>
        <fullName evidence="1">Uncharacterized protein</fullName>
    </submittedName>
</protein>
<dbReference type="EMBL" id="BMAU01021177">
    <property type="protein sequence ID" value="GFX94491.1"/>
    <property type="molecule type" value="Genomic_DNA"/>
</dbReference>
<gene>
    <name evidence="1" type="ORF">TNCV_4295311</name>
</gene>
<evidence type="ECO:0000313" key="2">
    <source>
        <dbReference type="Proteomes" id="UP000887159"/>
    </source>
</evidence>
<dbReference type="AlphaFoldDB" id="A0A8X6RN12"/>
<organism evidence="1 2">
    <name type="scientific">Trichonephila clavipes</name>
    <name type="common">Golden silk orbweaver</name>
    <name type="synonym">Nephila clavipes</name>
    <dbReference type="NCBI Taxonomy" id="2585209"/>
    <lineage>
        <taxon>Eukaryota</taxon>
        <taxon>Metazoa</taxon>
        <taxon>Ecdysozoa</taxon>
        <taxon>Arthropoda</taxon>
        <taxon>Chelicerata</taxon>
        <taxon>Arachnida</taxon>
        <taxon>Araneae</taxon>
        <taxon>Araneomorphae</taxon>
        <taxon>Entelegynae</taxon>
        <taxon>Araneoidea</taxon>
        <taxon>Nephilidae</taxon>
        <taxon>Trichonephila</taxon>
    </lineage>
</organism>
<name>A0A8X6RN12_TRICX</name>
<sequence length="116" mass="13348">MRAWLWWPDGGELHIFSRSVLVQDFIEKVMRRTVAPVECPAEPWMDFLVNEVSSRIPPLITRCDKCIQIPTFISNPLERRPHYFAGHHPLLTLDGFNLVSTLCLFSFIAKPLPVSS</sequence>